<feature type="domain" description="DUF4179" evidence="3">
    <location>
        <begin position="46"/>
        <end position="133"/>
    </location>
</feature>
<keyword evidence="2" id="KW-0812">Transmembrane</keyword>
<dbReference type="RefSeq" id="WP_055072244.1">
    <property type="nucleotide sequence ID" value="NZ_CYXY01000002.1"/>
</dbReference>
<dbReference type="Gene3D" id="2.60.40.1630">
    <property type="entry name" value="bacillus anthracis domain"/>
    <property type="match status" value="1"/>
</dbReference>
<feature type="region of interest" description="Disordered" evidence="1">
    <location>
        <begin position="1"/>
        <end position="24"/>
    </location>
</feature>
<dbReference type="AlphaFoldDB" id="A0A173R8J8"/>
<dbReference type="InterPro" id="IPR025436">
    <property type="entry name" value="DUF4179"/>
</dbReference>
<evidence type="ECO:0000256" key="2">
    <source>
        <dbReference type="SAM" id="Phobius"/>
    </source>
</evidence>
<feature type="transmembrane region" description="Helical" evidence="2">
    <location>
        <begin position="50"/>
        <end position="71"/>
    </location>
</feature>
<evidence type="ECO:0000313" key="4">
    <source>
        <dbReference type="EMBL" id="CUM73939.1"/>
    </source>
</evidence>
<accession>A0A173R8J8</accession>
<name>A0A173R8J8_ANAHA</name>
<organism evidence="4 5">
    <name type="scientific">Anaerostipes hadrus</name>
    <dbReference type="NCBI Taxonomy" id="649756"/>
    <lineage>
        <taxon>Bacteria</taxon>
        <taxon>Bacillati</taxon>
        <taxon>Bacillota</taxon>
        <taxon>Clostridia</taxon>
        <taxon>Lachnospirales</taxon>
        <taxon>Lachnospiraceae</taxon>
        <taxon>Anaerostipes</taxon>
    </lineage>
</organism>
<sequence>MKEHELRKRIKREKIQEQMPESTRKRMDDLLDGLPEETKRSKIHRIWKNAVVFVAVLSLSTVTVFAGVKLITLGTGKLDTKHGSRQYQRSVKLNEIQKNNAKAGISRTDQGITLRIDNVGLDEGNLLLYYTVSLNKTTTAEKLEKVKKDSLQERWNLNSIWLGPQISIDGKANDEVNETGVTEAYRINNHKIKGVYRFNLTGKLKKKVKLDIKTNYLWDTKGDWFMQLAVDRSKVAKKTKVITRSKKSIVDRVIISPLGNTLRSNDKKHDLVIRDNKGRYLYYEEKTNSEKSKDIYQFFKHTHTRSLEIIPVKKQSVVTKNGKVQKAVLNLKKNEIVKVSDHTKLKVADVKKQKHNLRIYFKVLDYDGAILTDGLEGRFIVDNKERSLIKDGGSIDTWTDYEKEQLVLEFYNAFKGVDYTKAAKINFLKQKAVLNEKQKQKIEIK</sequence>
<dbReference type="EMBL" id="CYXY01000002">
    <property type="protein sequence ID" value="CUM73939.1"/>
    <property type="molecule type" value="Genomic_DNA"/>
</dbReference>
<evidence type="ECO:0000259" key="3">
    <source>
        <dbReference type="Pfam" id="PF13786"/>
    </source>
</evidence>
<reference evidence="4 5" key="1">
    <citation type="submission" date="2015-09" db="EMBL/GenBank/DDBJ databases">
        <authorList>
            <consortium name="Pathogen Informatics"/>
        </authorList>
    </citation>
    <scope>NUCLEOTIDE SEQUENCE [LARGE SCALE GENOMIC DNA]</scope>
    <source>
        <strain evidence="4 5">2789STDY5834959</strain>
    </source>
</reference>
<dbReference type="Proteomes" id="UP000095553">
    <property type="component" value="Unassembled WGS sequence"/>
</dbReference>
<gene>
    <name evidence="4" type="ORF">ERS852571_00282</name>
</gene>
<evidence type="ECO:0000313" key="5">
    <source>
        <dbReference type="Proteomes" id="UP000095553"/>
    </source>
</evidence>
<protein>
    <recommendedName>
        <fullName evidence="3">DUF4179 domain-containing protein</fullName>
    </recommendedName>
</protein>
<keyword evidence="2" id="KW-1133">Transmembrane helix</keyword>
<proteinExistence type="predicted"/>
<keyword evidence="2" id="KW-0472">Membrane</keyword>
<dbReference type="Pfam" id="PF13786">
    <property type="entry name" value="DUF4179"/>
    <property type="match status" value="1"/>
</dbReference>
<evidence type="ECO:0000256" key="1">
    <source>
        <dbReference type="SAM" id="MobiDB-lite"/>
    </source>
</evidence>